<evidence type="ECO:0000313" key="3">
    <source>
        <dbReference type="Proteomes" id="UP000237056"/>
    </source>
</evidence>
<dbReference type="OrthoDB" id="1163933at2"/>
<proteinExistence type="predicted"/>
<protein>
    <submittedName>
        <fullName evidence="2">Conjugative transposon protein TraO</fullName>
    </submittedName>
</protein>
<dbReference type="Proteomes" id="UP000237056">
    <property type="component" value="Unassembled WGS sequence"/>
</dbReference>
<comment type="caution">
    <text evidence="2">The sequence shown here is derived from an EMBL/GenBank/DDBJ whole genome shotgun (WGS) entry which is preliminary data.</text>
</comment>
<evidence type="ECO:0000313" key="2">
    <source>
        <dbReference type="EMBL" id="POS00900.1"/>
    </source>
</evidence>
<keyword evidence="1" id="KW-0732">Signal</keyword>
<dbReference type="InterPro" id="IPR018899">
    <property type="entry name" value="Conjug_transposon_Tra0"/>
</dbReference>
<dbReference type="Pfam" id="PF10626">
    <property type="entry name" value="TraO"/>
    <property type="match status" value="1"/>
</dbReference>
<feature type="signal peptide" evidence="1">
    <location>
        <begin position="1"/>
        <end position="19"/>
    </location>
</feature>
<organism evidence="2 3">
    <name type="scientific">Flavobacterium croceum DSM 17960</name>
    <dbReference type="NCBI Taxonomy" id="1121886"/>
    <lineage>
        <taxon>Bacteria</taxon>
        <taxon>Pseudomonadati</taxon>
        <taxon>Bacteroidota</taxon>
        <taxon>Flavobacteriia</taxon>
        <taxon>Flavobacteriales</taxon>
        <taxon>Flavobacteriaceae</taxon>
        <taxon>Flavobacterium</taxon>
    </lineage>
</organism>
<gene>
    <name evidence="2" type="ORF">Q361_1173</name>
</gene>
<reference evidence="2 3" key="1">
    <citation type="submission" date="2018-01" db="EMBL/GenBank/DDBJ databases">
        <title>Genomic Encyclopedia of Type Strains, Phase I: the one thousand microbial genomes (KMG-I) project.</title>
        <authorList>
            <person name="Goeker M."/>
        </authorList>
    </citation>
    <scope>NUCLEOTIDE SEQUENCE [LARGE SCALE GENOMIC DNA]</scope>
    <source>
        <strain evidence="2 3">DSM 17960</strain>
    </source>
</reference>
<keyword evidence="3" id="KW-1185">Reference proteome</keyword>
<feature type="chain" id="PRO_5015417378" evidence="1">
    <location>
        <begin position="20"/>
        <end position="177"/>
    </location>
</feature>
<evidence type="ECO:0000256" key="1">
    <source>
        <dbReference type="SAM" id="SignalP"/>
    </source>
</evidence>
<accession>A0A2S4N5G4</accession>
<name>A0A2S4N5G4_9FLAO</name>
<dbReference type="AlphaFoldDB" id="A0A2S4N5G4"/>
<sequence length="177" mass="19888">MKIKFIIFLICIITFQTRAQDAAIAVSGGLTQNGFAGMLSYNYYYNRYQSSFIQGSILFTSAKSKSYKIPYNEFTFNAGMYFLALKNRSEAIKITVGAGGSFGYESINNGSNELSTGEVIVSKQKFIHGVFAGVDADFYLNDRLSFVVKANEYYHFNSDIGKFFPYMGVGCRIFLDY</sequence>
<dbReference type="EMBL" id="PQNY01000017">
    <property type="protein sequence ID" value="POS00900.1"/>
    <property type="molecule type" value="Genomic_DNA"/>
</dbReference>